<dbReference type="SUPFAM" id="SSF56935">
    <property type="entry name" value="Porins"/>
    <property type="match status" value="1"/>
</dbReference>
<keyword evidence="3 7" id="KW-1134">Transmembrane beta strand</keyword>
<comment type="subcellular location">
    <subcellularLocation>
        <location evidence="1 7">Cell outer membrane</location>
        <topology evidence="1 7">Multi-pass membrane protein</topology>
    </subcellularLocation>
</comment>
<evidence type="ECO:0000313" key="10">
    <source>
        <dbReference type="Proteomes" id="UP000094379"/>
    </source>
</evidence>
<evidence type="ECO:0000256" key="3">
    <source>
        <dbReference type="ARBA" id="ARBA00022452"/>
    </source>
</evidence>
<dbReference type="EMBL" id="MCRI01000001">
    <property type="protein sequence ID" value="ODN68137.1"/>
    <property type="molecule type" value="Genomic_DNA"/>
</dbReference>
<feature type="short sequence motif" description="TonB C-terminal box" evidence="8">
    <location>
        <begin position="71"/>
        <end position="88"/>
    </location>
</feature>
<keyword evidence="5 7" id="KW-0472">Membrane</keyword>
<evidence type="ECO:0000256" key="6">
    <source>
        <dbReference type="ARBA" id="ARBA00023237"/>
    </source>
</evidence>
<dbReference type="PROSITE" id="PS52016">
    <property type="entry name" value="TONB_DEPENDENT_REC_3"/>
    <property type="match status" value="1"/>
</dbReference>
<dbReference type="Proteomes" id="UP000094379">
    <property type="component" value="Unassembled WGS sequence"/>
</dbReference>
<sequence>MSHRAFNDLANPGFSLAAGEVEVKEVKEGSCYAVFNAQLGYDITQKTGLTLAVNNFTDRHYYERIRGLNSYNIYGEPRSVSLNLRAGF</sequence>
<dbReference type="InterPro" id="IPR039426">
    <property type="entry name" value="TonB-dep_rcpt-like"/>
</dbReference>
<dbReference type="InterPro" id="IPR036942">
    <property type="entry name" value="Beta-barrel_TonB_sf"/>
</dbReference>
<evidence type="ECO:0000256" key="7">
    <source>
        <dbReference type="PROSITE-ProRule" id="PRU01360"/>
    </source>
</evidence>
<dbReference type="GO" id="GO:0009279">
    <property type="term" value="C:cell outer membrane"/>
    <property type="evidence" value="ECO:0007669"/>
    <property type="project" value="UniProtKB-SubCell"/>
</dbReference>
<evidence type="ECO:0000256" key="4">
    <source>
        <dbReference type="ARBA" id="ARBA00022692"/>
    </source>
</evidence>
<evidence type="ECO:0000256" key="8">
    <source>
        <dbReference type="PROSITE-ProRule" id="PRU10144"/>
    </source>
</evidence>
<dbReference type="Gene3D" id="2.40.170.20">
    <property type="entry name" value="TonB-dependent receptor, beta-barrel domain"/>
    <property type="match status" value="1"/>
</dbReference>
<dbReference type="STRING" id="291169.A9E74_00109"/>
<dbReference type="PROSITE" id="PS01156">
    <property type="entry name" value="TONB_DEPENDENT_REC_2"/>
    <property type="match status" value="1"/>
</dbReference>
<dbReference type="RefSeq" id="WP_069294722.1">
    <property type="nucleotide sequence ID" value="NZ_MCRI01000001.1"/>
</dbReference>
<dbReference type="InterPro" id="IPR010917">
    <property type="entry name" value="TonB_rcpt_CS"/>
</dbReference>
<comment type="caution">
    <text evidence="9">The sequence shown here is derived from an EMBL/GenBank/DDBJ whole genome shotgun (WGS) entry which is preliminary data.</text>
</comment>
<keyword evidence="9" id="KW-0675">Receptor</keyword>
<organism evidence="9 10">
    <name type="scientific">Methylophaga muralis</name>
    <dbReference type="NCBI Taxonomy" id="291169"/>
    <lineage>
        <taxon>Bacteria</taxon>
        <taxon>Pseudomonadati</taxon>
        <taxon>Pseudomonadota</taxon>
        <taxon>Gammaproteobacteria</taxon>
        <taxon>Thiotrichales</taxon>
        <taxon>Piscirickettsiaceae</taxon>
        <taxon>Methylophaga</taxon>
    </lineage>
</organism>
<reference evidence="9 10" key="1">
    <citation type="submission" date="2016-07" db="EMBL/GenBank/DDBJ databases">
        <title>Draft Genome Sequence of Methylophaga muralis Bur 1.</title>
        <authorList>
            <person name="Vasilenko O.V."/>
            <person name="Doronina N.V."/>
            <person name="Shmareva M.N."/>
            <person name="Tarlachkov S.V."/>
            <person name="Mustakhimov I."/>
            <person name="Trotsenko Y.A."/>
        </authorList>
    </citation>
    <scope>NUCLEOTIDE SEQUENCE [LARGE SCALE GENOMIC DNA]</scope>
    <source>
        <strain evidence="9 10">Bur 1</strain>
    </source>
</reference>
<dbReference type="PANTHER" id="PTHR32552:SF74">
    <property type="entry name" value="HYDROXAMATE SIDEROPHORE RECEPTOR FHUE"/>
    <property type="match status" value="1"/>
</dbReference>
<name>A0A1E3GVS3_9GAMM</name>
<proteinExistence type="inferred from homology"/>
<accession>A0A1E3GVS3</accession>
<dbReference type="GO" id="GO:0015344">
    <property type="term" value="F:siderophore uptake transmembrane transporter activity"/>
    <property type="evidence" value="ECO:0007669"/>
    <property type="project" value="TreeGrafter"/>
</dbReference>
<dbReference type="PANTHER" id="PTHR32552">
    <property type="entry name" value="FERRICHROME IRON RECEPTOR-RELATED"/>
    <property type="match status" value="1"/>
</dbReference>
<keyword evidence="10" id="KW-1185">Reference proteome</keyword>
<dbReference type="AlphaFoldDB" id="A0A1E3GVS3"/>
<evidence type="ECO:0000256" key="1">
    <source>
        <dbReference type="ARBA" id="ARBA00004571"/>
    </source>
</evidence>
<evidence type="ECO:0000256" key="2">
    <source>
        <dbReference type="ARBA" id="ARBA00022448"/>
    </source>
</evidence>
<keyword evidence="4 7" id="KW-0812">Transmembrane</keyword>
<keyword evidence="6 7" id="KW-0998">Cell outer membrane</keyword>
<protein>
    <submittedName>
        <fullName evidence="9">Fe(3+)-pyochelin receptor</fullName>
    </submittedName>
</protein>
<comment type="similarity">
    <text evidence="7">Belongs to the TonB-dependent receptor family.</text>
</comment>
<evidence type="ECO:0000313" key="9">
    <source>
        <dbReference type="EMBL" id="ODN68137.1"/>
    </source>
</evidence>
<gene>
    <name evidence="9" type="primary">fptA</name>
    <name evidence="9" type="ORF">A9E74_00109</name>
</gene>
<keyword evidence="2 7" id="KW-0813">Transport</keyword>
<evidence type="ECO:0000256" key="5">
    <source>
        <dbReference type="ARBA" id="ARBA00023136"/>
    </source>
</evidence>